<evidence type="ECO:0000313" key="1">
    <source>
        <dbReference type="EMBL" id="GIY20077.1"/>
    </source>
</evidence>
<protein>
    <submittedName>
        <fullName evidence="1">Uncharacterized protein</fullName>
    </submittedName>
</protein>
<comment type="caution">
    <text evidence="1">The sequence shown here is derived from an EMBL/GenBank/DDBJ whole genome shotgun (WGS) entry which is preliminary data.</text>
</comment>
<proteinExistence type="predicted"/>
<dbReference type="AlphaFoldDB" id="A0AAV4RFI9"/>
<evidence type="ECO:0000313" key="2">
    <source>
        <dbReference type="Proteomes" id="UP001054945"/>
    </source>
</evidence>
<organism evidence="1 2">
    <name type="scientific">Caerostris extrusa</name>
    <name type="common">Bark spider</name>
    <name type="synonym">Caerostris bankana</name>
    <dbReference type="NCBI Taxonomy" id="172846"/>
    <lineage>
        <taxon>Eukaryota</taxon>
        <taxon>Metazoa</taxon>
        <taxon>Ecdysozoa</taxon>
        <taxon>Arthropoda</taxon>
        <taxon>Chelicerata</taxon>
        <taxon>Arachnida</taxon>
        <taxon>Araneae</taxon>
        <taxon>Araneomorphae</taxon>
        <taxon>Entelegynae</taxon>
        <taxon>Araneoidea</taxon>
        <taxon>Araneidae</taxon>
        <taxon>Caerostris</taxon>
    </lineage>
</organism>
<dbReference type="EMBL" id="BPLR01007835">
    <property type="protein sequence ID" value="GIY20077.1"/>
    <property type="molecule type" value="Genomic_DNA"/>
</dbReference>
<reference evidence="1 2" key="1">
    <citation type="submission" date="2021-06" db="EMBL/GenBank/DDBJ databases">
        <title>Caerostris extrusa draft genome.</title>
        <authorList>
            <person name="Kono N."/>
            <person name="Arakawa K."/>
        </authorList>
    </citation>
    <scope>NUCLEOTIDE SEQUENCE [LARGE SCALE GENOMIC DNA]</scope>
</reference>
<accession>A0AAV4RFI9</accession>
<sequence>MTRPPQEDRKRGRESVRRNDLGLDSGEFFCGPHERCELSGWPESGSRVFPLKARNDPIILLLRHRSVDILAPTHELSKLVKHLTMGEPFQRFNVGLWGCSICKFKQLSQIQ</sequence>
<name>A0AAV4RFI9_CAEEX</name>
<gene>
    <name evidence="1" type="ORF">CEXT_18591</name>
</gene>
<keyword evidence="2" id="KW-1185">Reference proteome</keyword>
<dbReference type="Proteomes" id="UP001054945">
    <property type="component" value="Unassembled WGS sequence"/>
</dbReference>